<feature type="region of interest" description="Disordered" evidence="1">
    <location>
        <begin position="220"/>
        <end position="248"/>
    </location>
</feature>
<protein>
    <submittedName>
        <fullName evidence="2">Uncharacterized protein</fullName>
    </submittedName>
</protein>
<dbReference type="PANTHER" id="PTHR35711">
    <property type="entry name" value="EXPRESSED PROTEIN"/>
    <property type="match status" value="1"/>
</dbReference>
<feature type="region of interest" description="Disordered" evidence="1">
    <location>
        <begin position="148"/>
        <end position="169"/>
    </location>
</feature>
<organism evidence="2 3">
    <name type="scientific">Caerostris darwini</name>
    <dbReference type="NCBI Taxonomy" id="1538125"/>
    <lineage>
        <taxon>Eukaryota</taxon>
        <taxon>Metazoa</taxon>
        <taxon>Ecdysozoa</taxon>
        <taxon>Arthropoda</taxon>
        <taxon>Chelicerata</taxon>
        <taxon>Arachnida</taxon>
        <taxon>Araneae</taxon>
        <taxon>Araneomorphae</taxon>
        <taxon>Entelegynae</taxon>
        <taxon>Araneoidea</taxon>
        <taxon>Araneidae</taxon>
        <taxon>Caerostris</taxon>
    </lineage>
</organism>
<dbReference type="Proteomes" id="UP001054837">
    <property type="component" value="Unassembled WGS sequence"/>
</dbReference>
<keyword evidence="3" id="KW-1185">Reference proteome</keyword>
<dbReference type="AlphaFoldDB" id="A0AAV4WVG1"/>
<feature type="compositionally biased region" description="Acidic residues" evidence="1">
    <location>
        <begin position="227"/>
        <end position="248"/>
    </location>
</feature>
<evidence type="ECO:0000313" key="3">
    <source>
        <dbReference type="Proteomes" id="UP001054837"/>
    </source>
</evidence>
<feature type="region of interest" description="Disordered" evidence="1">
    <location>
        <begin position="42"/>
        <end position="103"/>
    </location>
</feature>
<proteinExistence type="predicted"/>
<feature type="compositionally biased region" description="Acidic residues" evidence="1">
    <location>
        <begin position="47"/>
        <end position="61"/>
    </location>
</feature>
<evidence type="ECO:0000256" key="1">
    <source>
        <dbReference type="SAM" id="MobiDB-lite"/>
    </source>
</evidence>
<gene>
    <name evidence="2" type="primary">AVEN_76664_1</name>
    <name evidence="2" type="ORF">CDAR_311011</name>
</gene>
<accession>A0AAV4WVG1</accession>
<feature type="compositionally biased region" description="Basic and acidic residues" evidence="1">
    <location>
        <begin position="62"/>
        <end position="78"/>
    </location>
</feature>
<dbReference type="EMBL" id="BPLQ01015110">
    <property type="protein sequence ID" value="GIY85910.1"/>
    <property type="molecule type" value="Genomic_DNA"/>
</dbReference>
<comment type="caution">
    <text evidence="2">The sequence shown here is derived from an EMBL/GenBank/DDBJ whole genome shotgun (WGS) entry which is preliminary data.</text>
</comment>
<reference evidence="2 3" key="1">
    <citation type="submission" date="2021-06" db="EMBL/GenBank/DDBJ databases">
        <title>Caerostris darwini draft genome.</title>
        <authorList>
            <person name="Kono N."/>
            <person name="Arakawa K."/>
        </authorList>
    </citation>
    <scope>NUCLEOTIDE SEQUENCE [LARGE SCALE GENOMIC DNA]</scope>
</reference>
<name>A0AAV4WVG1_9ARAC</name>
<sequence>MLNCPGHFYLLFLQGSSGYMMAFPMDDDNVAEETAQEAVKMLAESLVSDDDDDEDESTDDADDKKPEETATEEKREEQTEQPEPMGILQAELDAEEEAEKPAVSVRPFFKRPKIEELRKILGFPPNEGSPAKSKPIPQEKPKVFQGLFSKPKPKLEVSSQPSPLGGLQFNLRREDRMRPFGFPMLPLKRDDSFRPFGIPDIVQAASSLIRRAIIDDNAENDISKDDKEEEENINENNQDDNDDEEEGDESLMIVPIPDSKENNMERSPLFKRFPISLPFPLPNKSAQQGRPRLPFPPLTPVAFFLPIAQQIMQNIRHSQPRSQPPMIPVHPPQQNFIPLQTQLPIIPSHSMHHQQQYIPMPTQQHQFIPMPTQQQHQFIPMPQPMLPQQQQFIPFIHVPQVSYQAPLLTPLLPNMQQRPIMRQMPRRMPMHAPQPQMMQQRQQPRRLPFPQPMSRMAAPHSVPQQFISHPIHAANTRPVHRVVRPPMPPVHPVLFMMPMPNMQMPMAQQQIPMFHKPQHIPIMHQHQRQMIPAPEEERVIFLRPDQEEQDDDQEVLILVPSDEVEVAQRPPVLPQQFHRQIPGPVVSPLQRIRLLRDLLLARQANRQAAMPPQNRASRVVEIVQQQLRIFPAHHHQQPQLVHPQFQRADPSELHPVYVPYPGPQ</sequence>
<evidence type="ECO:0000313" key="2">
    <source>
        <dbReference type="EMBL" id="GIY85910.1"/>
    </source>
</evidence>
<dbReference type="PANTHER" id="PTHR35711:SF1">
    <property type="entry name" value="ECTODERMAL, ISOFORM F"/>
    <property type="match status" value="1"/>
</dbReference>